<sequence length="450" mass="52277">MQKDTFMTFNQRCAGFEVYKVNFKLHGDDVTVNLHDTSGQEDYDRLRPLSYGLGIDVVFLVFAVISPDSFKNIEDKWIPEINHHLKNVLRILVESRHDETILADMKKVKQKPVEQRDIDAFCKSHSLKYFETSAETGDGVEACLYAAIEAGLAFKYGKNYILHRLKMHVLEHARHILRPFVVEKILPVIKKDWVAFCVKIGFNKNTLTLAKNKRVINPLWQILRYWTETVETSRADPSKILYKGLSKVNKSLKKDLLEWIVRDLEKYKIQEIKEYLEDKEIYDFKPFKSQFTEFQFSEDDQIPLTIWKMGKAAEEQYREVLQSGVENRYMIRLPVVGPFGVGKTCLTRKLLRKQISDVTSTNGIEIMTQKCRVCLTDDTWIFSQDIRFDVNQGRQSRLAKNLLVPPLKGKTHSNTTAELAHIPFVSVKDDKVANTYSDEQIDEITKKISR</sequence>
<dbReference type="SMART" id="SM00175">
    <property type="entry name" value="RAB"/>
    <property type="match status" value="1"/>
</dbReference>
<dbReference type="GO" id="GO:0007264">
    <property type="term" value="P:small GTPase-mediated signal transduction"/>
    <property type="evidence" value="ECO:0007669"/>
    <property type="project" value="InterPro"/>
</dbReference>
<gene>
    <name evidence="3" type="ORF">MEDL_49075</name>
</gene>
<dbReference type="AlphaFoldDB" id="A0A8S3TZA5"/>
<evidence type="ECO:0000313" key="3">
    <source>
        <dbReference type="EMBL" id="CAG2236528.1"/>
    </source>
</evidence>
<keyword evidence="2" id="KW-0342">GTP-binding</keyword>
<organism evidence="3 4">
    <name type="scientific">Mytilus edulis</name>
    <name type="common">Blue mussel</name>
    <dbReference type="NCBI Taxonomy" id="6550"/>
    <lineage>
        <taxon>Eukaryota</taxon>
        <taxon>Metazoa</taxon>
        <taxon>Spiralia</taxon>
        <taxon>Lophotrochozoa</taxon>
        <taxon>Mollusca</taxon>
        <taxon>Bivalvia</taxon>
        <taxon>Autobranchia</taxon>
        <taxon>Pteriomorphia</taxon>
        <taxon>Mytilida</taxon>
        <taxon>Mytiloidea</taxon>
        <taxon>Mytilidae</taxon>
        <taxon>Mytilinae</taxon>
        <taxon>Mytilus</taxon>
    </lineage>
</organism>
<dbReference type="InterPro" id="IPR027417">
    <property type="entry name" value="P-loop_NTPase"/>
</dbReference>
<keyword evidence="4" id="KW-1185">Reference proteome</keyword>
<evidence type="ECO:0000256" key="2">
    <source>
        <dbReference type="ARBA" id="ARBA00023134"/>
    </source>
</evidence>
<dbReference type="GO" id="GO:0003924">
    <property type="term" value="F:GTPase activity"/>
    <property type="evidence" value="ECO:0007669"/>
    <property type="project" value="InterPro"/>
</dbReference>
<reference evidence="3" key="1">
    <citation type="submission" date="2021-03" db="EMBL/GenBank/DDBJ databases">
        <authorList>
            <person name="Bekaert M."/>
        </authorList>
    </citation>
    <scope>NUCLEOTIDE SEQUENCE</scope>
</reference>
<dbReference type="CDD" id="cd00882">
    <property type="entry name" value="Ras_like_GTPase"/>
    <property type="match status" value="1"/>
</dbReference>
<evidence type="ECO:0000313" key="4">
    <source>
        <dbReference type="Proteomes" id="UP000683360"/>
    </source>
</evidence>
<dbReference type="Proteomes" id="UP000683360">
    <property type="component" value="Unassembled WGS sequence"/>
</dbReference>
<dbReference type="InterPro" id="IPR003578">
    <property type="entry name" value="Small_GTPase_Rho"/>
</dbReference>
<dbReference type="Pfam" id="PF00071">
    <property type="entry name" value="Ras"/>
    <property type="match status" value="1"/>
</dbReference>
<dbReference type="GO" id="GO:0005525">
    <property type="term" value="F:GTP binding"/>
    <property type="evidence" value="ECO:0007669"/>
    <property type="project" value="UniProtKB-KW"/>
</dbReference>
<dbReference type="PROSITE" id="PS51419">
    <property type="entry name" value="RAB"/>
    <property type="match status" value="1"/>
</dbReference>
<dbReference type="EMBL" id="CAJPWZ010002359">
    <property type="protein sequence ID" value="CAG2236528.1"/>
    <property type="molecule type" value="Genomic_DNA"/>
</dbReference>
<proteinExistence type="predicted"/>
<dbReference type="Gene3D" id="3.40.50.300">
    <property type="entry name" value="P-loop containing nucleotide triphosphate hydrolases"/>
    <property type="match status" value="2"/>
</dbReference>
<name>A0A8S3TZA5_MYTED</name>
<dbReference type="PROSITE" id="PS51420">
    <property type="entry name" value="RHO"/>
    <property type="match status" value="1"/>
</dbReference>
<dbReference type="PANTHER" id="PTHR24072">
    <property type="entry name" value="RHO FAMILY GTPASE"/>
    <property type="match status" value="1"/>
</dbReference>
<dbReference type="InterPro" id="IPR001806">
    <property type="entry name" value="Small_GTPase"/>
</dbReference>
<keyword evidence="1" id="KW-0547">Nucleotide-binding</keyword>
<dbReference type="SMART" id="SM00174">
    <property type="entry name" value="RHO"/>
    <property type="match status" value="1"/>
</dbReference>
<dbReference type="SUPFAM" id="SSF52540">
    <property type="entry name" value="P-loop containing nucleoside triphosphate hydrolases"/>
    <property type="match status" value="2"/>
</dbReference>
<comment type="caution">
    <text evidence="3">The sequence shown here is derived from an EMBL/GenBank/DDBJ whole genome shotgun (WGS) entry which is preliminary data.</text>
</comment>
<dbReference type="NCBIfam" id="TIGR00231">
    <property type="entry name" value="small_GTP"/>
    <property type="match status" value="1"/>
</dbReference>
<dbReference type="OrthoDB" id="10419323at2759"/>
<dbReference type="InterPro" id="IPR005225">
    <property type="entry name" value="Small_GTP-bd"/>
</dbReference>
<protein>
    <submittedName>
        <fullName evidence="3">RHOB</fullName>
    </submittedName>
</protein>
<evidence type="ECO:0000256" key="1">
    <source>
        <dbReference type="ARBA" id="ARBA00022741"/>
    </source>
</evidence>
<accession>A0A8S3TZA5</accession>